<dbReference type="Pfam" id="PF00155">
    <property type="entry name" value="Aminotran_1_2"/>
    <property type="match status" value="1"/>
</dbReference>
<comment type="cofactor">
    <cofactor evidence="1 6">
        <name>pyridoxal 5'-phosphate</name>
        <dbReference type="ChEBI" id="CHEBI:597326"/>
    </cofactor>
</comment>
<protein>
    <submittedName>
        <fullName evidence="8">Aminotransferase class I/II-fold pyridoxal phosphate-dependent enzyme</fullName>
    </submittedName>
</protein>
<evidence type="ECO:0000313" key="9">
    <source>
        <dbReference type="Proteomes" id="UP000287701"/>
    </source>
</evidence>
<evidence type="ECO:0000256" key="4">
    <source>
        <dbReference type="ARBA" id="ARBA00022679"/>
    </source>
</evidence>
<dbReference type="EMBL" id="CP035107">
    <property type="protein sequence ID" value="QAR30873.1"/>
    <property type="molecule type" value="Genomic_DNA"/>
</dbReference>
<dbReference type="InterPro" id="IPR015424">
    <property type="entry name" value="PyrdxlP-dep_Trfase"/>
</dbReference>
<keyword evidence="5 6" id="KW-0663">Pyridoxal phosphate</keyword>
<dbReference type="GO" id="GO:0030170">
    <property type="term" value="F:pyridoxal phosphate binding"/>
    <property type="evidence" value="ECO:0007669"/>
    <property type="project" value="InterPro"/>
</dbReference>
<reference evidence="8 9" key="1">
    <citation type="submission" date="2019-01" db="EMBL/GenBank/DDBJ databases">
        <title>Whole Genome of Ornithobacterium rhinotracheale FARPER-174b.</title>
        <authorList>
            <person name="Tataje-Lavanda L.A."/>
            <person name="Montalvan A."/>
            <person name="Montesinos R."/>
            <person name="Zimic M."/>
            <person name="Fernandez-Sanchez M."/>
            <person name="Fernandez-Diaz M."/>
        </authorList>
    </citation>
    <scope>NUCLEOTIDE SEQUENCE [LARGE SCALE GENOMIC DNA]</scope>
    <source>
        <strain evidence="8 9">FARPER-174b</strain>
    </source>
</reference>
<gene>
    <name evidence="8" type="ORF">EQP59_05775</name>
</gene>
<evidence type="ECO:0000256" key="6">
    <source>
        <dbReference type="RuleBase" id="RU003693"/>
    </source>
</evidence>
<dbReference type="AlphaFoldDB" id="A0A3R5UXQ6"/>
<dbReference type="Gene3D" id="3.40.640.10">
    <property type="entry name" value="Type I PLP-dependent aspartate aminotransferase-like (Major domain)"/>
    <property type="match status" value="1"/>
</dbReference>
<dbReference type="GO" id="GO:0008483">
    <property type="term" value="F:transaminase activity"/>
    <property type="evidence" value="ECO:0007669"/>
    <property type="project" value="UniProtKB-KW"/>
</dbReference>
<evidence type="ECO:0000256" key="2">
    <source>
        <dbReference type="ARBA" id="ARBA00005189"/>
    </source>
</evidence>
<dbReference type="Proteomes" id="UP000287701">
    <property type="component" value="Chromosome"/>
</dbReference>
<dbReference type="PANTHER" id="PTHR13693">
    <property type="entry name" value="CLASS II AMINOTRANSFERASE/8-AMINO-7-OXONONANOATE SYNTHASE"/>
    <property type="match status" value="1"/>
</dbReference>
<dbReference type="SUPFAM" id="SSF53383">
    <property type="entry name" value="PLP-dependent transferases"/>
    <property type="match status" value="1"/>
</dbReference>
<comment type="similarity">
    <text evidence="3">Belongs to the class-II pyridoxal-phosphate-dependent aminotransferase family. BioF subfamily.</text>
</comment>
<dbReference type="RefSeq" id="WP_128501339.1">
    <property type="nucleotide sequence ID" value="NZ_CP035107.1"/>
</dbReference>
<evidence type="ECO:0000259" key="7">
    <source>
        <dbReference type="Pfam" id="PF00155"/>
    </source>
</evidence>
<dbReference type="InterPro" id="IPR004839">
    <property type="entry name" value="Aminotransferase_I/II_large"/>
</dbReference>
<dbReference type="PROSITE" id="PS00599">
    <property type="entry name" value="AA_TRANSFER_CLASS_2"/>
    <property type="match status" value="1"/>
</dbReference>
<dbReference type="InterPro" id="IPR050087">
    <property type="entry name" value="AON_synthase_class-II"/>
</dbReference>
<dbReference type="InterPro" id="IPR015422">
    <property type="entry name" value="PyrdxlP-dep_Trfase_small"/>
</dbReference>
<evidence type="ECO:0000313" key="8">
    <source>
        <dbReference type="EMBL" id="QAR30873.1"/>
    </source>
</evidence>
<dbReference type="PANTHER" id="PTHR13693:SF77">
    <property type="entry name" value="8-AMINO-7-OXONONANOATE SYNTHASE"/>
    <property type="match status" value="1"/>
</dbReference>
<feature type="domain" description="Aminotransferase class I/classII large" evidence="7">
    <location>
        <begin position="38"/>
        <end position="351"/>
    </location>
</feature>
<name>A0A3R5UXQ6_ORNRH</name>
<comment type="pathway">
    <text evidence="2">Lipid metabolism.</text>
</comment>
<dbReference type="OrthoDB" id="9807157at2"/>
<keyword evidence="8" id="KW-0032">Aminotransferase</keyword>
<evidence type="ECO:0000256" key="3">
    <source>
        <dbReference type="ARBA" id="ARBA00010008"/>
    </source>
</evidence>
<dbReference type="Gene3D" id="3.90.1150.10">
    <property type="entry name" value="Aspartate Aminotransferase, domain 1"/>
    <property type="match status" value="1"/>
</dbReference>
<organism evidence="8 9">
    <name type="scientific">Ornithobacterium rhinotracheale</name>
    <dbReference type="NCBI Taxonomy" id="28251"/>
    <lineage>
        <taxon>Bacteria</taxon>
        <taxon>Pseudomonadati</taxon>
        <taxon>Bacteroidota</taxon>
        <taxon>Flavobacteriia</taxon>
        <taxon>Flavobacteriales</taxon>
        <taxon>Weeksellaceae</taxon>
        <taxon>Ornithobacterium</taxon>
    </lineage>
</organism>
<dbReference type="InterPro" id="IPR015421">
    <property type="entry name" value="PyrdxlP-dep_Trfase_major"/>
</dbReference>
<evidence type="ECO:0000256" key="1">
    <source>
        <dbReference type="ARBA" id="ARBA00001933"/>
    </source>
</evidence>
<dbReference type="InterPro" id="IPR001917">
    <property type="entry name" value="Aminotrans_II_pyridoxalP_BS"/>
</dbReference>
<accession>A0A3R5UXQ6</accession>
<sequence length="363" mass="41123">MKNLDFPAKAEQLLAKRIEENNFRSLSVFDANNADFFSNDYLGIARELQKIQISHHHAGSTGSRLISGNSAYYEKVERYLADFYDAEKALLFNSGYNANLAVLSAIPQRGDFILYDELSHASLRDGIRLSNAKSFKFKHNDASDLAQKIEKCSGEIFVVLESVYSMDGDEVSSEILELCQKKNCYIILDEAHGTGVVGKQKKGIFEDFEQEIFARVHTFGKALGTHGACVVGSQKLHQFLVNFARPFIYTTAMSEAEVEVIFQAHEILKKSNLAQEKLTQNIAYFKQKIKENQLNFLDSQTPIQAYLNNQMILKNKCEELNEKNISVKSILSPTVPVSQERIRITLHSFNTFREISELLKVIL</sequence>
<evidence type="ECO:0000256" key="5">
    <source>
        <dbReference type="ARBA" id="ARBA00022898"/>
    </source>
</evidence>
<keyword evidence="4 8" id="KW-0808">Transferase</keyword>
<proteinExistence type="inferred from homology"/>